<accession>B4JCU3</accession>
<dbReference type="InParanoid" id="B4JCU3"/>
<feature type="chain" id="PRO_5002808619" evidence="1">
    <location>
        <begin position="21"/>
        <end position="221"/>
    </location>
</feature>
<keyword evidence="3" id="KW-1185">Reference proteome</keyword>
<dbReference type="PhylomeDB" id="B4JCU3"/>
<dbReference type="AlphaFoldDB" id="B4JCU3"/>
<dbReference type="OMA" id="TPQFEYA"/>
<name>B4JCU3_DROGR</name>
<dbReference type="SMR" id="B4JCU3"/>
<evidence type="ECO:0000256" key="1">
    <source>
        <dbReference type="SAM" id="SignalP"/>
    </source>
</evidence>
<evidence type="ECO:0000313" key="2">
    <source>
        <dbReference type="EMBL" id="EDW03182.1"/>
    </source>
</evidence>
<evidence type="ECO:0000313" key="3">
    <source>
        <dbReference type="Proteomes" id="UP000001070"/>
    </source>
</evidence>
<dbReference type="Proteomes" id="UP000001070">
    <property type="component" value="Unassembled WGS sequence"/>
</dbReference>
<sequence length="221" mass="24707">MEKKQTLSIIICTLIAFGSAMPVDVPLYKQLGYKKPSGTNSSGYNNNVVTSTNRLGGTTIMTTTTPTPQFEYALLGQDPKDQHWYRVSLTPTDNKSGYRAQFATRRSPPYDAEQAHKHDKTIKELLNFLENSEEHNLLKVYGQILDSEDYNDQNAKEKRNGEKFEIDVGNDLDIKTVSKTDGNRPLALAGELTVATPPTNSQNGSDSTMFKNFVYFIKGLK</sequence>
<dbReference type="eggNOG" id="ENOG502T9EB">
    <property type="taxonomic scope" value="Eukaryota"/>
</dbReference>
<dbReference type="EMBL" id="CH916368">
    <property type="protein sequence ID" value="EDW03182.1"/>
    <property type="molecule type" value="Genomic_DNA"/>
</dbReference>
<dbReference type="FunCoup" id="B4JCU3">
    <property type="interactions" value="1"/>
</dbReference>
<dbReference type="KEGG" id="dgr:6561509"/>
<gene>
    <name evidence="2" type="primary">Dgri\GH11096</name>
    <name evidence="2" type="ORF">Dgri_GH11096</name>
</gene>
<dbReference type="OrthoDB" id="7846954at2759"/>
<feature type="signal peptide" evidence="1">
    <location>
        <begin position="1"/>
        <end position="20"/>
    </location>
</feature>
<protein>
    <submittedName>
        <fullName evidence="2">GH11096</fullName>
    </submittedName>
</protein>
<reference evidence="2 3" key="1">
    <citation type="journal article" date="2007" name="Nature">
        <title>Evolution of genes and genomes on the Drosophila phylogeny.</title>
        <authorList>
            <consortium name="Drosophila 12 Genomes Consortium"/>
            <person name="Clark A.G."/>
            <person name="Eisen M.B."/>
            <person name="Smith D.R."/>
            <person name="Bergman C.M."/>
            <person name="Oliver B."/>
            <person name="Markow T.A."/>
            <person name="Kaufman T.C."/>
            <person name="Kellis M."/>
            <person name="Gelbart W."/>
            <person name="Iyer V.N."/>
            <person name="Pollard D.A."/>
            <person name="Sackton T.B."/>
            <person name="Larracuente A.M."/>
            <person name="Singh N.D."/>
            <person name="Abad J.P."/>
            <person name="Abt D.N."/>
            <person name="Adryan B."/>
            <person name="Aguade M."/>
            <person name="Akashi H."/>
            <person name="Anderson W.W."/>
            <person name="Aquadro C.F."/>
            <person name="Ardell D.H."/>
            <person name="Arguello R."/>
            <person name="Artieri C.G."/>
            <person name="Barbash D.A."/>
            <person name="Barker D."/>
            <person name="Barsanti P."/>
            <person name="Batterham P."/>
            <person name="Batzoglou S."/>
            <person name="Begun D."/>
            <person name="Bhutkar A."/>
            <person name="Blanco E."/>
            <person name="Bosak S.A."/>
            <person name="Bradley R.K."/>
            <person name="Brand A.D."/>
            <person name="Brent M.R."/>
            <person name="Brooks A.N."/>
            <person name="Brown R.H."/>
            <person name="Butlin R.K."/>
            <person name="Caggese C."/>
            <person name="Calvi B.R."/>
            <person name="Bernardo de Carvalho A."/>
            <person name="Caspi A."/>
            <person name="Castrezana S."/>
            <person name="Celniker S.E."/>
            <person name="Chang J.L."/>
            <person name="Chapple C."/>
            <person name="Chatterji S."/>
            <person name="Chinwalla A."/>
            <person name="Civetta A."/>
            <person name="Clifton S.W."/>
            <person name="Comeron J.M."/>
            <person name="Costello J.C."/>
            <person name="Coyne J.A."/>
            <person name="Daub J."/>
            <person name="David R.G."/>
            <person name="Delcher A.L."/>
            <person name="Delehaunty K."/>
            <person name="Do C.B."/>
            <person name="Ebling H."/>
            <person name="Edwards K."/>
            <person name="Eickbush T."/>
            <person name="Evans J.D."/>
            <person name="Filipski A."/>
            <person name="Findeiss S."/>
            <person name="Freyhult E."/>
            <person name="Fulton L."/>
            <person name="Fulton R."/>
            <person name="Garcia A.C."/>
            <person name="Gardiner A."/>
            <person name="Garfield D.A."/>
            <person name="Garvin B.E."/>
            <person name="Gibson G."/>
            <person name="Gilbert D."/>
            <person name="Gnerre S."/>
            <person name="Godfrey J."/>
            <person name="Good R."/>
            <person name="Gotea V."/>
            <person name="Gravely B."/>
            <person name="Greenberg A.J."/>
            <person name="Griffiths-Jones S."/>
            <person name="Gross S."/>
            <person name="Guigo R."/>
            <person name="Gustafson E.A."/>
            <person name="Haerty W."/>
            <person name="Hahn M.W."/>
            <person name="Halligan D.L."/>
            <person name="Halpern A.L."/>
            <person name="Halter G.M."/>
            <person name="Han M.V."/>
            <person name="Heger A."/>
            <person name="Hillier L."/>
            <person name="Hinrichs A.S."/>
            <person name="Holmes I."/>
            <person name="Hoskins R.A."/>
            <person name="Hubisz M.J."/>
            <person name="Hultmark D."/>
            <person name="Huntley M.A."/>
            <person name="Jaffe D.B."/>
            <person name="Jagadeeshan S."/>
            <person name="Jeck W.R."/>
            <person name="Johnson J."/>
            <person name="Jones C.D."/>
            <person name="Jordan W.C."/>
            <person name="Karpen G.H."/>
            <person name="Kataoka E."/>
            <person name="Keightley P.D."/>
            <person name="Kheradpour P."/>
            <person name="Kirkness E.F."/>
            <person name="Koerich L.B."/>
            <person name="Kristiansen K."/>
            <person name="Kudrna D."/>
            <person name="Kulathinal R.J."/>
            <person name="Kumar S."/>
            <person name="Kwok R."/>
            <person name="Lander E."/>
            <person name="Langley C.H."/>
            <person name="Lapoint R."/>
            <person name="Lazzaro B.P."/>
            <person name="Lee S.J."/>
            <person name="Levesque L."/>
            <person name="Li R."/>
            <person name="Lin C.F."/>
            <person name="Lin M.F."/>
            <person name="Lindblad-Toh K."/>
            <person name="Llopart A."/>
            <person name="Long M."/>
            <person name="Low L."/>
            <person name="Lozovsky E."/>
            <person name="Lu J."/>
            <person name="Luo M."/>
            <person name="Machado C.A."/>
            <person name="Makalowski W."/>
            <person name="Marzo M."/>
            <person name="Matsuda M."/>
            <person name="Matzkin L."/>
            <person name="McAllister B."/>
            <person name="McBride C.S."/>
            <person name="McKernan B."/>
            <person name="McKernan K."/>
            <person name="Mendez-Lago M."/>
            <person name="Minx P."/>
            <person name="Mollenhauer M.U."/>
            <person name="Montooth K."/>
            <person name="Mount S.M."/>
            <person name="Mu X."/>
            <person name="Myers E."/>
            <person name="Negre B."/>
            <person name="Newfeld S."/>
            <person name="Nielsen R."/>
            <person name="Noor M.A."/>
            <person name="O'Grady P."/>
            <person name="Pachter L."/>
            <person name="Papaceit M."/>
            <person name="Parisi M.J."/>
            <person name="Parisi M."/>
            <person name="Parts L."/>
            <person name="Pedersen J.S."/>
            <person name="Pesole G."/>
            <person name="Phillippy A.M."/>
            <person name="Ponting C.P."/>
            <person name="Pop M."/>
            <person name="Porcelli D."/>
            <person name="Powell J.R."/>
            <person name="Prohaska S."/>
            <person name="Pruitt K."/>
            <person name="Puig M."/>
            <person name="Quesneville H."/>
            <person name="Ram K.R."/>
            <person name="Rand D."/>
            <person name="Rasmussen M.D."/>
            <person name="Reed L.K."/>
            <person name="Reenan R."/>
            <person name="Reily A."/>
            <person name="Remington K.A."/>
            <person name="Rieger T.T."/>
            <person name="Ritchie M.G."/>
            <person name="Robin C."/>
            <person name="Rogers Y.H."/>
            <person name="Rohde C."/>
            <person name="Rozas J."/>
            <person name="Rubenfield M.J."/>
            <person name="Ruiz A."/>
            <person name="Russo S."/>
            <person name="Salzberg S.L."/>
            <person name="Sanchez-Gracia A."/>
            <person name="Saranga D.J."/>
            <person name="Sato H."/>
            <person name="Schaeffer S.W."/>
            <person name="Schatz M.C."/>
            <person name="Schlenke T."/>
            <person name="Schwartz R."/>
            <person name="Segarra C."/>
            <person name="Singh R.S."/>
            <person name="Sirot L."/>
            <person name="Sirota M."/>
            <person name="Sisneros N.B."/>
            <person name="Smith C.D."/>
            <person name="Smith T.F."/>
            <person name="Spieth J."/>
            <person name="Stage D.E."/>
            <person name="Stark A."/>
            <person name="Stephan W."/>
            <person name="Strausberg R.L."/>
            <person name="Strempel S."/>
            <person name="Sturgill D."/>
            <person name="Sutton G."/>
            <person name="Sutton G.G."/>
            <person name="Tao W."/>
            <person name="Teichmann S."/>
            <person name="Tobari Y.N."/>
            <person name="Tomimura Y."/>
            <person name="Tsolas J.M."/>
            <person name="Valente V.L."/>
            <person name="Venter E."/>
            <person name="Venter J.C."/>
            <person name="Vicario S."/>
            <person name="Vieira F.G."/>
            <person name="Vilella A.J."/>
            <person name="Villasante A."/>
            <person name="Walenz B."/>
            <person name="Wang J."/>
            <person name="Wasserman M."/>
            <person name="Watts T."/>
            <person name="Wilson D."/>
            <person name="Wilson R.K."/>
            <person name="Wing R.A."/>
            <person name="Wolfner M.F."/>
            <person name="Wong A."/>
            <person name="Wong G.K."/>
            <person name="Wu C.I."/>
            <person name="Wu G."/>
            <person name="Yamamoto D."/>
            <person name="Yang H.P."/>
            <person name="Yang S.P."/>
            <person name="Yorke J.A."/>
            <person name="Yoshida K."/>
            <person name="Zdobnov E."/>
            <person name="Zhang P."/>
            <person name="Zhang Y."/>
            <person name="Zimin A.V."/>
            <person name="Baldwin J."/>
            <person name="Abdouelleil A."/>
            <person name="Abdulkadir J."/>
            <person name="Abebe A."/>
            <person name="Abera B."/>
            <person name="Abreu J."/>
            <person name="Acer S.C."/>
            <person name="Aftuck L."/>
            <person name="Alexander A."/>
            <person name="An P."/>
            <person name="Anderson E."/>
            <person name="Anderson S."/>
            <person name="Arachi H."/>
            <person name="Azer M."/>
            <person name="Bachantsang P."/>
            <person name="Barry A."/>
            <person name="Bayul T."/>
            <person name="Berlin A."/>
            <person name="Bessette D."/>
            <person name="Bloom T."/>
            <person name="Blye J."/>
            <person name="Boguslavskiy L."/>
            <person name="Bonnet C."/>
            <person name="Boukhgalter B."/>
            <person name="Bourzgui I."/>
            <person name="Brown A."/>
            <person name="Cahill P."/>
            <person name="Channer S."/>
            <person name="Cheshatsang Y."/>
            <person name="Chuda L."/>
            <person name="Citroen M."/>
            <person name="Collymore A."/>
            <person name="Cooke P."/>
            <person name="Costello M."/>
            <person name="D'Aco K."/>
            <person name="Daza R."/>
            <person name="De Haan G."/>
            <person name="DeGray S."/>
            <person name="DeMaso C."/>
            <person name="Dhargay N."/>
            <person name="Dooley K."/>
            <person name="Dooley E."/>
            <person name="Doricent M."/>
            <person name="Dorje P."/>
            <person name="Dorjee K."/>
            <person name="Dupes A."/>
            <person name="Elong R."/>
            <person name="Falk J."/>
            <person name="Farina A."/>
            <person name="Faro S."/>
            <person name="Ferguson D."/>
            <person name="Fisher S."/>
            <person name="Foley C.D."/>
            <person name="Franke A."/>
            <person name="Friedrich D."/>
            <person name="Gadbois L."/>
            <person name="Gearin G."/>
            <person name="Gearin C.R."/>
            <person name="Giannoukos G."/>
            <person name="Goode T."/>
            <person name="Graham J."/>
            <person name="Grandbois E."/>
            <person name="Grewal S."/>
            <person name="Gyaltsen K."/>
            <person name="Hafez N."/>
            <person name="Hagos B."/>
            <person name="Hall J."/>
            <person name="Henson C."/>
            <person name="Hollinger A."/>
            <person name="Honan T."/>
            <person name="Huard M.D."/>
            <person name="Hughes L."/>
            <person name="Hurhula B."/>
            <person name="Husby M.E."/>
            <person name="Kamat A."/>
            <person name="Kanga B."/>
            <person name="Kashin S."/>
            <person name="Khazanovich D."/>
            <person name="Kisner P."/>
            <person name="Lance K."/>
            <person name="Lara M."/>
            <person name="Lee W."/>
            <person name="Lennon N."/>
            <person name="Letendre F."/>
            <person name="LeVine R."/>
            <person name="Lipovsky A."/>
            <person name="Liu X."/>
            <person name="Liu J."/>
            <person name="Liu S."/>
            <person name="Lokyitsang T."/>
            <person name="Lokyitsang Y."/>
            <person name="Lubonja R."/>
            <person name="Lui A."/>
            <person name="MacDonald P."/>
            <person name="Magnisalis V."/>
            <person name="Maru K."/>
            <person name="Matthews C."/>
            <person name="McCusker W."/>
            <person name="McDonough S."/>
            <person name="Mehta T."/>
            <person name="Meldrim J."/>
            <person name="Meneus L."/>
            <person name="Mihai O."/>
            <person name="Mihalev A."/>
            <person name="Mihova T."/>
            <person name="Mittelman R."/>
            <person name="Mlenga V."/>
            <person name="Montmayeur A."/>
            <person name="Mulrain L."/>
            <person name="Navidi A."/>
            <person name="Naylor J."/>
            <person name="Negash T."/>
            <person name="Nguyen T."/>
            <person name="Nguyen N."/>
            <person name="Nicol R."/>
            <person name="Norbu C."/>
            <person name="Norbu N."/>
            <person name="Novod N."/>
            <person name="O'Neill B."/>
            <person name="Osman S."/>
            <person name="Markiewicz E."/>
            <person name="Oyono O.L."/>
            <person name="Patti C."/>
            <person name="Phunkhang P."/>
            <person name="Pierre F."/>
            <person name="Priest M."/>
            <person name="Raghuraman S."/>
            <person name="Rege F."/>
            <person name="Reyes R."/>
            <person name="Rise C."/>
            <person name="Rogov P."/>
            <person name="Ross K."/>
            <person name="Ryan E."/>
            <person name="Settipalli S."/>
            <person name="Shea T."/>
            <person name="Sherpa N."/>
            <person name="Shi L."/>
            <person name="Shih D."/>
            <person name="Sparrow T."/>
            <person name="Spaulding J."/>
            <person name="Stalker J."/>
            <person name="Stange-Thomann N."/>
            <person name="Stavropoulos S."/>
            <person name="Stone C."/>
            <person name="Strader C."/>
            <person name="Tesfaye S."/>
            <person name="Thomson T."/>
            <person name="Thoulutsang Y."/>
            <person name="Thoulutsang D."/>
            <person name="Topham K."/>
            <person name="Topping I."/>
            <person name="Tsamla T."/>
            <person name="Vassiliev H."/>
            <person name="Vo A."/>
            <person name="Wangchuk T."/>
            <person name="Wangdi T."/>
            <person name="Weiand M."/>
            <person name="Wilkinson J."/>
            <person name="Wilson A."/>
            <person name="Yadav S."/>
            <person name="Young G."/>
            <person name="Yu Q."/>
            <person name="Zembek L."/>
            <person name="Zhong D."/>
            <person name="Zimmer A."/>
            <person name="Zwirko Z."/>
            <person name="Jaffe D.B."/>
            <person name="Alvarez P."/>
            <person name="Brockman W."/>
            <person name="Butler J."/>
            <person name="Chin C."/>
            <person name="Gnerre S."/>
            <person name="Grabherr M."/>
            <person name="Kleber M."/>
            <person name="Mauceli E."/>
            <person name="MacCallum I."/>
        </authorList>
    </citation>
    <scope>NUCLEOTIDE SEQUENCE [LARGE SCALE GENOMIC DNA]</scope>
    <source>
        <strain evidence="3">Tucson 15287-2541.00</strain>
    </source>
</reference>
<dbReference type="HOGENOM" id="CLU_1195933_0_0_1"/>
<keyword evidence="1" id="KW-0732">Signal</keyword>
<proteinExistence type="predicted"/>
<organism evidence="3">
    <name type="scientific">Drosophila grimshawi</name>
    <name type="common">Hawaiian fruit fly</name>
    <name type="synonym">Idiomyia grimshawi</name>
    <dbReference type="NCBI Taxonomy" id="7222"/>
    <lineage>
        <taxon>Eukaryota</taxon>
        <taxon>Metazoa</taxon>
        <taxon>Ecdysozoa</taxon>
        <taxon>Arthropoda</taxon>
        <taxon>Hexapoda</taxon>
        <taxon>Insecta</taxon>
        <taxon>Pterygota</taxon>
        <taxon>Neoptera</taxon>
        <taxon>Endopterygota</taxon>
        <taxon>Diptera</taxon>
        <taxon>Brachycera</taxon>
        <taxon>Muscomorpha</taxon>
        <taxon>Ephydroidea</taxon>
        <taxon>Drosophilidae</taxon>
        <taxon>Drosophila</taxon>
        <taxon>Hawaiian Drosophila</taxon>
    </lineage>
</organism>